<dbReference type="CDD" id="cd04886">
    <property type="entry name" value="ACT_ThrD-II-like"/>
    <property type="match status" value="1"/>
</dbReference>
<dbReference type="EC" id="4.3.1.19" evidence="6 13"/>
<evidence type="ECO:0000256" key="6">
    <source>
        <dbReference type="ARBA" id="ARBA00012096"/>
    </source>
</evidence>
<evidence type="ECO:0000256" key="12">
    <source>
        <dbReference type="ARBA" id="ARBA00031427"/>
    </source>
</evidence>
<gene>
    <name evidence="15" type="ORF">DXA39_06045</name>
</gene>
<dbReference type="InterPro" id="IPR005789">
    <property type="entry name" value="Thr_deHydtase_catblc"/>
</dbReference>
<evidence type="ECO:0000256" key="5">
    <source>
        <dbReference type="ARBA" id="ARBA00011447"/>
    </source>
</evidence>
<comment type="subunit">
    <text evidence="5 13">In the native structure, TdcB is in a dimeric form, whereas in the TdcB-AMP complex, it exists in a tetrameric form (dimer of dimers).</text>
</comment>
<dbReference type="InterPro" id="IPR001926">
    <property type="entry name" value="TrpB-like_PALP"/>
</dbReference>
<dbReference type="RefSeq" id="WP_117521825.1">
    <property type="nucleotide sequence ID" value="NZ_JAGGLS010000005.1"/>
</dbReference>
<dbReference type="InterPro" id="IPR000634">
    <property type="entry name" value="Ser/Thr_deHydtase_PyrdxlP-BS"/>
</dbReference>
<dbReference type="Pfam" id="PF00291">
    <property type="entry name" value="PALP"/>
    <property type="match status" value="1"/>
</dbReference>
<dbReference type="PANTHER" id="PTHR48078:SF6">
    <property type="entry name" value="L-THREONINE DEHYDRATASE CATABOLIC TDCB"/>
    <property type="match status" value="1"/>
</dbReference>
<evidence type="ECO:0000256" key="11">
    <source>
        <dbReference type="ARBA" id="ARBA00025527"/>
    </source>
</evidence>
<dbReference type="SUPFAM" id="SSF53686">
    <property type="entry name" value="Tryptophan synthase beta subunit-like PLP-dependent enzymes"/>
    <property type="match status" value="1"/>
</dbReference>
<comment type="caution">
    <text evidence="15">The sequence shown here is derived from an EMBL/GenBank/DDBJ whole genome shotgun (WGS) entry which is preliminary data.</text>
</comment>
<dbReference type="Proteomes" id="UP000261011">
    <property type="component" value="Unassembled WGS sequence"/>
</dbReference>
<dbReference type="FunFam" id="3.40.50.1100:FF:000007">
    <property type="entry name" value="L-threonine dehydratase catabolic TdcB"/>
    <property type="match status" value="1"/>
</dbReference>
<evidence type="ECO:0000256" key="10">
    <source>
        <dbReference type="ARBA" id="ARBA00023239"/>
    </source>
</evidence>
<dbReference type="PROSITE" id="PS00165">
    <property type="entry name" value="DEHYDRATASE_SER_THR"/>
    <property type="match status" value="1"/>
</dbReference>
<evidence type="ECO:0000256" key="8">
    <source>
        <dbReference type="ARBA" id="ARBA00022533"/>
    </source>
</evidence>
<dbReference type="FunFam" id="3.40.50.1100:FF:000005">
    <property type="entry name" value="Threonine dehydratase catabolic"/>
    <property type="match status" value="1"/>
</dbReference>
<keyword evidence="8" id="KW-0021">Allosteric enzyme</keyword>
<evidence type="ECO:0000256" key="9">
    <source>
        <dbReference type="ARBA" id="ARBA00022898"/>
    </source>
</evidence>
<keyword evidence="10 13" id="KW-0456">Lyase</keyword>
<evidence type="ECO:0000256" key="3">
    <source>
        <dbReference type="ARBA" id="ARBA00004958"/>
    </source>
</evidence>
<keyword evidence="9 13" id="KW-0663">Pyridoxal phosphate</keyword>
<keyword evidence="16" id="KW-1185">Reference proteome</keyword>
<dbReference type="GO" id="GO:0006565">
    <property type="term" value="P:L-serine catabolic process"/>
    <property type="evidence" value="ECO:0007669"/>
    <property type="project" value="TreeGrafter"/>
</dbReference>
<feature type="domain" description="Tryptophan synthase beta chain-like PALP" evidence="14">
    <location>
        <begin position="13"/>
        <end position="298"/>
    </location>
</feature>
<organism evidence="15 16">
    <name type="scientific">Anaerococcus nagyae</name>
    <dbReference type="NCBI Taxonomy" id="1755241"/>
    <lineage>
        <taxon>Bacteria</taxon>
        <taxon>Bacillati</taxon>
        <taxon>Bacillota</taxon>
        <taxon>Tissierellia</taxon>
        <taxon>Tissierellales</taxon>
        <taxon>Peptoniphilaceae</taxon>
        <taxon>Anaerococcus</taxon>
    </lineage>
</organism>
<evidence type="ECO:0000259" key="14">
    <source>
        <dbReference type="Pfam" id="PF00291"/>
    </source>
</evidence>
<dbReference type="Gene3D" id="3.40.50.1100">
    <property type="match status" value="2"/>
</dbReference>
<comment type="cofactor">
    <cofactor evidence="2 13">
        <name>pyridoxal 5'-phosphate</name>
        <dbReference type="ChEBI" id="CHEBI:597326"/>
    </cofactor>
</comment>
<comment type="catalytic activity">
    <reaction evidence="1 13">
        <text>L-threonine = 2-oxobutanoate + NH4(+)</text>
        <dbReference type="Rhea" id="RHEA:22108"/>
        <dbReference type="ChEBI" id="CHEBI:16763"/>
        <dbReference type="ChEBI" id="CHEBI:28938"/>
        <dbReference type="ChEBI" id="CHEBI:57926"/>
        <dbReference type="EC" id="4.3.1.19"/>
    </reaction>
</comment>
<dbReference type="GO" id="GO:0030170">
    <property type="term" value="F:pyridoxal phosphate binding"/>
    <property type="evidence" value="ECO:0007669"/>
    <property type="project" value="InterPro"/>
</dbReference>
<dbReference type="GO" id="GO:0000166">
    <property type="term" value="F:nucleotide binding"/>
    <property type="evidence" value="ECO:0007669"/>
    <property type="project" value="UniProtKB-KW"/>
</dbReference>
<evidence type="ECO:0000313" key="16">
    <source>
        <dbReference type="Proteomes" id="UP000261011"/>
    </source>
</evidence>
<dbReference type="InterPro" id="IPR036052">
    <property type="entry name" value="TrpB-like_PALP_sf"/>
</dbReference>
<reference evidence="15 16" key="1">
    <citation type="submission" date="2018-08" db="EMBL/GenBank/DDBJ databases">
        <title>A genome reference for cultivated species of the human gut microbiota.</title>
        <authorList>
            <person name="Zou Y."/>
            <person name="Xue W."/>
            <person name="Luo G."/>
        </authorList>
    </citation>
    <scope>NUCLEOTIDE SEQUENCE [LARGE SCALE GENOMIC DNA]</scope>
    <source>
        <strain evidence="15 16">OF01-3</strain>
    </source>
</reference>
<dbReference type="UniPathway" id="UPA00052">
    <property type="reaction ID" value="UER00507"/>
</dbReference>
<dbReference type="GO" id="GO:0009097">
    <property type="term" value="P:isoleucine biosynthetic process"/>
    <property type="evidence" value="ECO:0007669"/>
    <property type="project" value="TreeGrafter"/>
</dbReference>
<dbReference type="PANTHER" id="PTHR48078">
    <property type="entry name" value="THREONINE DEHYDRATASE, MITOCHONDRIAL-RELATED"/>
    <property type="match status" value="1"/>
</dbReference>
<proteinExistence type="inferred from homology"/>
<comment type="similarity">
    <text evidence="4 13">Belongs to the serine/threonine dehydratase family.</text>
</comment>
<dbReference type="NCBIfam" id="TIGR01127">
    <property type="entry name" value="ilvA_1Cterm"/>
    <property type="match status" value="1"/>
</dbReference>
<dbReference type="InterPro" id="IPR050147">
    <property type="entry name" value="Ser/Thr_Dehydratase"/>
</dbReference>
<evidence type="ECO:0000256" key="2">
    <source>
        <dbReference type="ARBA" id="ARBA00001933"/>
    </source>
</evidence>
<dbReference type="GO" id="GO:0004794">
    <property type="term" value="F:threonine deaminase activity"/>
    <property type="evidence" value="ECO:0007669"/>
    <property type="project" value="UniProtKB-EC"/>
</dbReference>
<evidence type="ECO:0000256" key="7">
    <source>
        <dbReference type="ARBA" id="ARBA00022248"/>
    </source>
</evidence>
<evidence type="ECO:0000256" key="4">
    <source>
        <dbReference type="ARBA" id="ARBA00010869"/>
    </source>
</evidence>
<dbReference type="AlphaFoldDB" id="A0A3E2THJ4"/>
<comment type="function">
    <text evidence="11 13">Catalyzes the anaerobic formation of alpha-ketobutyrate and ammonia from threonine in a two-step reaction. The first step involved a dehydration of threonine and a production of enamine intermediates (aminocrotonate), which tautomerizes to its imine form (iminobutyrate). Both intermediates are unstable and short-lived. The second step is the nonenzymatic hydrolysis of the enamine/imine intermediates to form 2-ketobutyrate and free ammonia. In the low water environment of the cell, the second step is accelerated by RidA.</text>
</comment>
<dbReference type="GO" id="GO:0003941">
    <property type="term" value="F:L-serine ammonia-lyase activity"/>
    <property type="evidence" value="ECO:0007669"/>
    <property type="project" value="TreeGrafter"/>
</dbReference>
<dbReference type="CDD" id="cd01562">
    <property type="entry name" value="Thr-dehyd"/>
    <property type="match status" value="1"/>
</dbReference>
<dbReference type="InterPro" id="IPR044561">
    <property type="entry name" value="ACT_ThrD-II-like"/>
</dbReference>
<dbReference type="GO" id="GO:0070689">
    <property type="term" value="P:L-threonine catabolic process to propionate"/>
    <property type="evidence" value="ECO:0007669"/>
    <property type="project" value="UniProtKB-UniPathway"/>
</dbReference>
<sequence>MLNFKEAKLRVDEVINPTHLFYSDYFSGVCNNNVYIKPENLQKTGSFKLRGAYNKLSKLDDKSKEVGIITASAGNHAQGVAYSANKLGIDATICMPEQTPMIKVDGTLKYGAKVDLYGKSFDECKDHAIALAEEKGYTFIPPFDDFDVIEGQGTIGLEIVEELKYVDYVIVPVGGGGLIAGIAKCIKEISPLIKVIGVEPYSARSMQESIKSSKIIKLEGVDTIADGTAVAEVGKHTYDIAKDYVDDWITVTDEEVLMAFINLMEKHKLVAEPSGALSLAALQKLNFYNKNVVSVISGGNIDMSFISQLINRGLYETGRITIVNVEVPNIPGKLQELLANIAYTKANVISINHDSLKETSRFKNINVEITLETNGPEHVKKIWDVLAKKGYIVH</sequence>
<dbReference type="EMBL" id="QVEU01000004">
    <property type="protein sequence ID" value="RGB75882.1"/>
    <property type="molecule type" value="Genomic_DNA"/>
</dbReference>
<evidence type="ECO:0000256" key="1">
    <source>
        <dbReference type="ARBA" id="ARBA00001274"/>
    </source>
</evidence>
<keyword evidence="13" id="KW-0547">Nucleotide-binding</keyword>
<dbReference type="OrthoDB" id="9811476at2"/>
<name>A0A3E2THJ4_9FIRM</name>
<protein>
    <recommendedName>
        <fullName evidence="7 13">L-threonine dehydratase catabolic TdcB</fullName>
        <ecNumber evidence="6 13">4.3.1.19</ecNumber>
    </recommendedName>
    <alternativeName>
        <fullName evidence="12 13">Threonine deaminase</fullName>
    </alternativeName>
</protein>
<accession>A0A3E2THJ4</accession>
<evidence type="ECO:0000313" key="15">
    <source>
        <dbReference type="EMBL" id="RGB75882.1"/>
    </source>
</evidence>
<evidence type="ECO:0000256" key="13">
    <source>
        <dbReference type="RuleBase" id="RU363083"/>
    </source>
</evidence>
<comment type="pathway">
    <text evidence="3 13">Amino-acid degradation; L-threonine degradation via propanoate pathway; propanoate from L-threonine: step 1/4.</text>
</comment>